<sequence length="141" mass="16406">MMSEGVKRSSVVRRLWFDEMQQQQEEFEPSAPPLEEAQEETEIASEWREAEVPGPKRRRRTERSIRGGKATRRSERIAARRCRERWSPSHMDWGKIRRRTEESDFCWEETSDSLGGCNLAAEEGGVCNPVCEEGNMSEIEE</sequence>
<dbReference type="GeneID" id="117642113"/>
<evidence type="ECO:0000256" key="1">
    <source>
        <dbReference type="SAM" id="MobiDB-lite"/>
    </source>
</evidence>
<accession>A0A6P8YP34</accession>
<feature type="region of interest" description="Disordered" evidence="1">
    <location>
        <begin position="22"/>
        <end position="77"/>
    </location>
</feature>
<reference evidence="3" key="1">
    <citation type="submission" date="2025-08" db="UniProtKB">
        <authorList>
            <consortium name="RefSeq"/>
        </authorList>
    </citation>
    <scope>IDENTIFICATION</scope>
    <source>
        <tissue evidence="3">Total insect</tissue>
    </source>
</reference>
<dbReference type="AlphaFoldDB" id="A0A6P8YP34"/>
<name>A0A6P8YP34_THRPL</name>
<dbReference type="RefSeq" id="XP_034235847.1">
    <property type="nucleotide sequence ID" value="XM_034379956.1"/>
</dbReference>
<evidence type="ECO:0000313" key="2">
    <source>
        <dbReference type="Proteomes" id="UP000515158"/>
    </source>
</evidence>
<protein>
    <submittedName>
        <fullName evidence="3">Uncharacterized protein LOC117642113 isoform X2</fullName>
    </submittedName>
</protein>
<keyword evidence="2" id="KW-1185">Reference proteome</keyword>
<gene>
    <name evidence="3" type="primary">LOC117642113</name>
</gene>
<dbReference type="Proteomes" id="UP000515158">
    <property type="component" value="Unplaced"/>
</dbReference>
<evidence type="ECO:0000313" key="3">
    <source>
        <dbReference type="RefSeq" id="XP_034235847.1"/>
    </source>
</evidence>
<proteinExistence type="predicted"/>
<organism evidence="3">
    <name type="scientific">Thrips palmi</name>
    <name type="common">Melon thrips</name>
    <dbReference type="NCBI Taxonomy" id="161013"/>
    <lineage>
        <taxon>Eukaryota</taxon>
        <taxon>Metazoa</taxon>
        <taxon>Ecdysozoa</taxon>
        <taxon>Arthropoda</taxon>
        <taxon>Hexapoda</taxon>
        <taxon>Insecta</taxon>
        <taxon>Pterygota</taxon>
        <taxon>Neoptera</taxon>
        <taxon>Paraneoptera</taxon>
        <taxon>Thysanoptera</taxon>
        <taxon>Terebrantia</taxon>
        <taxon>Thripoidea</taxon>
        <taxon>Thripidae</taxon>
        <taxon>Thrips</taxon>
    </lineage>
</organism>